<dbReference type="PANTHER" id="PTHR11839:SF18">
    <property type="entry name" value="NUDIX HYDROLASE DOMAIN-CONTAINING PROTEIN"/>
    <property type="match status" value="1"/>
</dbReference>
<dbReference type="Gene3D" id="3.90.79.10">
    <property type="entry name" value="Nucleoside Triphosphate Pyrophosphohydrolase"/>
    <property type="match status" value="1"/>
</dbReference>
<name>A0A9D9DMW0_9BACT</name>
<evidence type="ECO:0000259" key="4">
    <source>
        <dbReference type="PROSITE" id="PS51462"/>
    </source>
</evidence>
<accession>A0A9D9DMW0</accession>
<evidence type="ECO:0000313" key="5">
    <source>
        <dbReference type="EMBL" id="MBO8430644.1"/>
    </source>
</evidence>
<reference evidence="5" key="2">
    <citation type="journal article" date="2021" name="PeerJ">
        <title>Extensive microbial diversity within the chicken gut microbiome revealed by metagenomics and culture.</title>
        <authorList>
            <person name="Gilroy R."/>
            <person name="Ravi A."/>
            <person name="Getino M."/>
            <person name="Pursley I."/>
            <person name="Horton D.L."/>
            <person name="Alikhan N.F."/>
            <person name="Baker D."/>
            <person name="Gharbi K."/>
            <person name="Hall N."/>
            <person name="Watson M."/>
            <person name="Adriaenssens E.M."/>
            <person name="Foster-Nyarko E."/>
            <person name="Jarju S."/>
            <person name="Secka A."/>
            <person name="Antonio M."/>
            <person name="Oren A."/>
            <person name="Chaudhuri R.R."/>
            <person name="La Ragione R."/>
            <person name="Hildebrand F."/>
            <person name="Pallen M.J."/>
        </authorList>
    </citation>
    <scope>NUCLEOTIDE SEQUENCE</scope>
    <source>
        <strain evidence="5">10192</strain>
    </source>
</reference>
<dbReference type="GO" id="GO:0016462">
    <property type="term" value="F:pyrophosphatase activity"/>
    <property type="evidence" value="ECO:0007669"/>
    <property type="project" value="UniProtKB-ARBA"/>
</dbReference>
<evidence type="ECO:0000256" key="1">
    <source>
        <dbReference type="ARBA" id="ARBA00001946"/>
    </source>
</evidence>
<dbReference type="Proteomes" id="UP000823632">
    <property type="component" value="Unassembled WGS sequence"/>
</dbReference>
<dbReference type="InterPro" id="IPR020084">
    <property type="entry name" value="NUDIX_hydrolase_CS"/>
</dbReference>
<comment type="similarity">
    <text evidence="3">Belongs to the Nudix hydrolase family.</text>
</comment>
<evidence type="ECO:0000256" key="3">
    <source>
        <dbReference type="RuleBase" id="RU003476"/>
    </source>
</evidence>
<evidence type="ECO:0000256" key="2">
    <source>
        <dbReference type="ARBA" id="ARBA00022801"/>
    </source>
</evidence>
<dbReference type="FunFam" id="3.90.79.10:FF:000024">
    <property type="entry name" value="ADP-ribose pyrophosphatase"/>
    <property type="match status" value="1"/>
</dbReference>
<comment type="cofactor">
    <cofactor evidence="1">
        <name>Mg(2+)</name>
        <dbReference type="ChEBI" id="CHEBI:18420"/>
    </cofactor>
</comment>
<dbReference type="PROSITE" id="PS00893">
    <property type="entry name" value="NUDIX_BOX"/>
    <property type="match status" value="1"/>
</dbReference>
<sequence length="175" mass="19916">MNFEEKTLESECVYNGKIMTVCRDNVEIANGRKSFREVVHHSGGVVILAVTNKNTILTVKQFRYPIKETFLELPAGKLEKGEDPDFAAKRELEEETGYKAGKWTSLGYIFTSPGYSDEKLYLYRAEDLEFVGEHPDEGEIIKAFEYPVSEIKEKIKNGEINDAKTICAVMRGLYD</sequence>
<dbReference type="InterPro" id="IPR020476">
    <property type="entry name" value="Nudix_hydrolase"/>
</dbReference>
<dbReference type="InterPro" id="IPR015797">
    <property type="entry name" value="NUDIX_hydrolase-like_dom_sf"/>
</dbReference>
<dbReference type="GO" id="GO:0006753">
    <property type="term" value="P:nucleoside phosphate metabolic process"/>
    <property type="evidence" value="ECO:0007669"/>
    <property type="project" value="TreeGrafter"/>
</dbReference>
<dbReference type="CDD" id="cd03424">
    <property type="entry name" value="NUDIX_ADPRase_Nudt5_UGPPase_Nudt14"/>
    <property type="match status" value="1"/>
</dbReference>
<dbReference type="GO" id="GO:0019693">
    <property type="term" value="P:ribose phosphate metabolic process"/>
    <property type="evidence" value="ECO:0007669"/>
    <property type="project" value="TreeGrafter"/>
</dbReference>
<organism evidence="5 6">
    <name type="scientific">Candidatus Scatousia excrementipullorum</name>
    <dbReference type="NCBI Taxonomy" id="2840936"/>
    <lineage>
        <taxon>Bacteria</taxon>
        <taxon>Candidatus Scatousia</taxon>
    </lineage>
</organism>
<proteinExistence type="inferred from homology"/>
<comment type="caution">
    <text evidence="5">The sequence shown here is derived from an EMBL/GenBank/DDBJ whole genome shotgun (WGS) entry which is preliminary data.</text>
</comment>
<dbReference type="GO" id="GO:0005829">
    <property type="term" value="C:cytosol"/>
    <property type="evidence" value="ECO:0007669"/>
    <property type="project" value="TreeGrafter"/>
</dbReference>
<keyword evidence="2 3" id="KW-0378">Hydrolase</keyword>
<dbReference type="PRINTS" id="PR00502">
    <property type="entry name" value="NUDIXFAMILY"/>
</dbReference>
<reference evidence="5" key="1">
    <citation type="submission" date="2020-10" db="EMBL/GenBank/DDBJ databases">
        <authorList>
            <person name="Gilroy R."/>
        </authorList>
    </citation>
    <scope>NUCLEOTIDE SEQUENCE</scope>
    <source>
        <strain evidence="5">10192</strain>
    </source>
</reference>
<dbReference type="PANTHER" id="PTHR11839">
    <property type="entry name" value="UDP/ADP-SUGAR PYROPHOSPHATASE"/>
    <property type="match status" value="1"/>
</dbReference>
<gene>
    <name evidence="5" type="ORF">IAC76_04590</name>
</gene>
<dbReference type="PROSITE" id="PS51462">
    <property type="entry name" value="NUDIX"/>
    <property type="match status" value="1"/>
</dbReference>
<protein>
    <submittedName>
        <fullName evidence="5">NUDIX hydrolase</fullName>
    </submittedName>
</protein>
<dbReference type="AlphaFoldDB" id="A0A9D9DMW0"/>
<dbReference type="EMBL" id="JADIND010000095">
    <property type="protein sequence ID" value="MBO8430644.1"/>
    <property type="molecule type" value="Genomic_DNA"/>
</dbReference>
<feature type="domain" description="Nudix hydrolase" evidence="4">
    <location>
        <begin position="39"/>
        <end position="168"/>
    </location>
</feature>
<dbReference type="Pfam" id="PF00293">
    <property type="entry name" value="NUDIX"/>
    <property type="match status" value="1"/>
</dbReference>
<evidence type="ECO:0000313" key="6">
    <source>
        <dbReference type="Proteomes" id="UP000823632"/>
    </source>
</evidence>
<dbReference type="SUPFAM" id="SSF55811">
    <property type="entry name" value="Nudix"/>
    <property type="match status" value="1"/>
</dbReference>
<dbReference type="InterPro" id="IPR000086">
    <property type="entry name" value="NUDIX_hydrolase_dom"/>
</dbReference>